<name>A0A839PVR5_9MICO</name>
<keyword evidence="2" id="KW-0418">Kinase</keyword>
<evidence type="ECO:0000313" key="8">
    <source>
        <dbReference type="Proteomes" id="UP000590811"/>
    </source>
</evidence>
<dbReference type="Gene3D" id="3.30.450.40">
    <property type="match status" value="1"/>
</dbReference>
<evidence type="ECO:0000256" key="2">
    <source>
        <dbReference type="ARBA" id="ARBA00022777"/>
    </source>
</evidence>
<keyword evidence="4" id="KW-0804">Transcription</keyword>
<dbReference type="InterPro" id="IPR036388">
    <property type="entry name" value="WH-like_DNA-bd_sf"/>
</dbReference>
<evidence type="ECO:0000256" key="4">
    <source>
        <dbReference type="ARBA" id="ARBA00023163"/>
    </source>
</evidence>
<dbReference type="AlphaFoldDB" id="A0A839PVR5"/>
<dbReference type="InterPro" id="IPR029016">
    <property type="entry name" value="GAF-like_dom_sf"/>
</dbReference>
<dbReference type="InterPro" id="IPR003018">
    <property type="entry name" value="GAF"/>
</dbReference>
<dbReference type="Proteomes" id="UP000590811">
    <property type="component" value="Unassembled WGS sequence"/>
</dbReference>
<keyword evidence="1" id="KW-0808">Transferase</keyword>
<dbReference type="SUPFAM" id="SSF55781">
    <property type="entry name" value="GAF domain-like"/>
    <property type="match status" value="1"/>
</dbReference>
<dbReference type="GO" id="GO:0003723">
    <property type="term" value="F:RNA binding"/>
    <property type="evidence" value="ECO:0007669"/>
    <property type="project" value="InterPro"/>
</dbReference>
<evidence type="ECO:0000259" key="6">
    <source>
        <dbReference type="PROSITE" id="PS50921"/>
    </source>
</evidence>
<dbReference type="GO" id="GO:0016301">
    <property type="term" value="F:kinase activity"/>
    <property type="evidence" value="ECO:0007669"/>
    <property type="project" value="UniProtKB-KW"/>
</dbReference>
<evidence type="ECO:0000256" key="5">
    <source>
        <dbReference type="SAM" id="MobiDB-lite"/>
    </source>
</evidence>
<accession>A0A839PVR5</accession>
<feature type="domain" description="ANTAR" evidence="6">
    <location>
        <begin position="204"/>
        <end position="265"/>
    </location>
</feature>
<keyword evidence="3" id="KW-0805">Transcription regulation</keyword>
<comment type="caution">
    <text evidence="7">The sequence shown here is derived from an EMBL/GenBank/DDBJ whole genome shotgun (WGS) entry which is preliminary data.</text>
</comment>
<organism evidence="7 8">
    <name type="scientific">Terracoccus luteus</name>
    <dbReference type="NCBI Taxonomy" id="53356"/>
    <lineage>
        <taxon>Bacteria</taxon>
        <taxon>Bacillati</taxon>
        <taxon>Actinomycetota</taxon>
        <taxon>Actinomycetes</taxon>
        <taxon>Micrococcales</taxon>
        <taxon>Intrasporangiaceae</taxon>
        <taxon>Terracoccus</taxon>
    </lineage>
</organism>
<evidence type="ECO:0000313" key="7">
    <source>
        <dbReference type="EMBL" id="MBB2987379.1"/>
    </source>
</evidence>
<gene>
    <name evidence="7" type="ORF">FHW14_002562</name>
</gene>
<reference evidence="7 8" key="1">
    <citation type="submission" date="2020-08" db="EMBL/GenBank/DDBJ databases">
        <title>Genomic Encyclopedia of Type Strains, Phase IV (KMG-V): Genome sequencing to study the core and pangenomes of soil and plant-associated prokaryotes.</title>
        <authorList>
            <person name="Whitman W."/>
        </authorList>
    </citation>
    <scope>NUCLEOTIDE SEQUENCE [LARGE SCALE GENOMIC DNA]</scope>
    <source>
        <strain evidence="7 8">B3ACCR2</strain>
    </source>
</reference>
<dbReference type="SUPFAM" id="SSF52172">
    <property type="entry name" value="CheY-like"/>
    <property type="match status" value="1"/>
</dbReference>
<evidence type="ECO:0000256" key="3">
    <source>
        <dbReference type="ARBA" id="ARBA00023015"/>
    </source>
</evidence>
<dbReference type="PROSITE" id="PS50921">
    <property type="entry name" value="ANTAR"/>
    <property type="match status" value="1"/>
</dbReference>
<dbReference type="Pfam" id="PF13185">
    <property type="entry name" value="GAF_2"/>
    <property type="match status" value="1"/>
</dbReference>
<dbReference type="EMBL" id="JACHVT010000005">
    <property type="protein sequence ID" value="MBB2987379.1"/>
    <property type="molecule type" value="Genomic_DNA"/>
</dbReference>
<dbReference type="SMART" id="SM01012">
    <property type="entry name" value="ANTAR"/>
    <property type="match status" value="1"/>
</dbReference>
<sequence length="286" mass="30567">MDTARPSAPSSTEPDDPATPTTPPLRRPVPTDDRSATDEAADIVSEFLDRQTTRAHWLLLGHRGPEADPARRPPIDTGILGVAVTMGLDGIPSTVGSSTGAAREIDEVQYEIGQGPCLHGLRTGEGRYVPDLGHDDRWGPYGPEAARRGARSCLSMPVLDDGDRPVAVVKVYATEVDGLDDEQRGIGSTLAHEIAGSIGLAHALAGAASELDTRIEVMNTRRVIDLALGVVMHRDGVGPDDAFARLRRDSQDYNVKLRDVARALVYGIAPDAVETVEAAPYRSRRG</sequence>
<dbReference type="Gene3D" id="1.10.10.10">
    <property type="entry name" value="Winged helix-like DNA-binding domain superfamily/Winged helix DNA-binding domain"/>
    <property type="match status" value="1"/>
</dbReference>
<dbReference type="RefSeq" id="WP_184510555.1">
    <property type="nucleotide sequence ID" value="NZ_JACHVT010000005.1"/>
</dbReference>
<proteinExistence type="predicted"/>
<dbReference type="InterPro" id="IPR011006">
    <property type="entry name" value="CheY-like_superfamily"/>
</dbReference>
<feature type="region of interest" description="Disordered" evidence="5">
    <location>
        <begin position="1"/>
        <end position="39"/>
    </location>
</feature>
<evidence type="ECO:0000256" key="1">
    <source>
        <dbReference type="ARBA" id="ARBA00022679"/>
    </source>
</evidence>
<protein>
    <submittedName>
        <fullName evidence="7">GAF domain-containing protein</fullName>
    </submittedName>
</protein>
<dbReference type="Pfam" id="PF03861">
    <property type="entry name" value="ANTAR"/>
    <property type="match status" value="1"/>
</dbReference>
<dbReference type="InterPro" id="IPR005561">
    <property type="entry name" value="ANTAR"/>
</dbReference>